<evidence type="ECO:0000256" key="2">
    <source>
        <dbReference type="SAM" id="Phobius"/>
    </source>
</evidence>
<evidence type="ECO:0000256" key="1">
    <source>
        <dbReference type="SAM" id="MobiDB-lite"/>
    </source>
</evidence>
<reference evidence="3" key="1">
    <citation type="submission" date="2015-07" db="EMBL/GenBank/DDBJ databases">
        <title>MeaNS - Measles Nucleotide Surveillance Program.</title>
        <authorList>
            <person name="Tran T."/>
            <person name="Druce J."/>
        </authorList>
    </citation>
    <scope>NUCLEOTIDE SEQUENCE</scope>
    <source>
        <strain evidence="3">UCB-OBI-ISO-001</strain>
        <tissue evidence="3">Gonad</tissue>
    </source>
</reference>
<dbReference type="EMBL" id="KQ417129">
    <property type="protein sequence ID" value="KOF93593.1"/>
    <property type="molecule type" value="Genomic_DNA"/>
</dbReference>
<organism evidence="3">
    <name type="scientific">Octopus bimaculoides</name>
    <name type="common">California two-spotted octopus</name>
    <dbReference type="NCBI Taxonomy" id="37653"/>
    <lineage>
        <taxon>Eukaryota</taxon>
        <taxon>Metazoa</taxon>
        <taxon>Spiralia</taxon>
        <taxon>Lophotrochozoa</taxon>
        <taxon>Mollusca</taxon>
        <taxon>Cephalopoda</taxon>
        <taxon>Coleoidea</taxon>
        <taxon>Octopodiformes</taxon>
        <taxon>Octopoda</taxon>
        <taxon>Incirrata</taxon>
        <taxon>Octopodidae</taxon>
        <taxon>Octopus</taxon>
    </lineage>
</organism>
<feature type="region of interest" description="Disordered" evidence="1">
    <location>
        <begin position="63"/>
        <end position="84"/>
    </location>
</feature>
<sequence>ISIIDNNLPTNILVSIQSIPYKFTHSYTIRPSFLIKQTIIICFSNSFVLFLFSVTFLDDINDDDHDDDDEDEDEDDEDEDDDDDGVIDIVVCYCPCHCRHAFLRPCY</sequence>
<protein>
    <submittedName>
        <fullName evidence="3">Uncharacterized protein</fullName>
    </submittedName>
</protein>
<proteinExistence type="predicted"/>
<gene>
    <name evidence="3" type="ORF">OCBIM_22003998mg</name>
</gene>
<feature type="non-terminal residue" evidence="3">
    <location>
        <position position="1"/>
    </location>
</feature>
<evidence type="ECO:0000313" key="3">
    <source>
        <dbReference type="EMBL" id="KOF93593.1"/>
    </source>
</evidence>
<name>A0A0L8HWH9_OCTBM</name>
<feature type="transmembrane region" description="Helical" evidence="2">
    <location>
        <begin position="38"/>
        <end position="57"/>
    </location>
</feature>
<accession>A0A0L8HWH9</accession>
<keyword evidence="2" id="KW-0472">Membrane</keyword>
<keyword evidence="2" id="KW-1133">Transmembrane helix</keyword>
<keyword evidence="2" id="KW-0812">Transmembrane</keyword>
<dbReference type="AlphaFoldDB" id="A0A0L8HWH9"/>